<keyword evidence="6" id="KW-0472">Membrane</keyword>
<dbReference type="Pfam" id="PF00028">
    <property type="entry name" value="Cadherin"/>
    <property type="match status" value="3"/>
</dbReference>
<name>A0A3P6U7T9_DIBLA</name>
<dbReference type="AlphaFoldDB" id="A0A3P6U7T9"/>
<dbReference type="SUPFAM" id="SSF49313">
    <property type="entry name" value="Cadherin-like"/>
    <property type="match status" value="5"/>
</dbReference>
<feature type="domain" description="Cadherin" evidence="11">
    <location>
        <begin position="577"/>
        <end position="685"/>
    </location>
</feature>
<dbReference type="InterPro" id="IPR002126">
    <property type="entry name" value="Cadherin-like_dom"/>
</dbReference>
<dbReference type="InterPro" id="IPR020894">
    <property type="entry name" value="Cadherin_CS"/>
</dbReference>
<keyword evidence="7" id="KW-0325">Glycoprotein</keyword>
<feature type="chain" id="PRO_5018295963" description="Cadherin domain-containing protein" evidence="10">
    <location>
        <begin position="38"/>
        <end position="845"/>
    </location>
</feature>
<dbReference type="OrthoDB" id="6252479at2759"/>
<keyword evidence="13" id="KW-1185">Reference proteome</keyword>
<feature type="domain" description="Cadherin" evidence="11">
    <location>
        <begin position="47"/>
        <end position="151"/>
    </location>
</feature>
<keyword evidence="5" id="KW-1133">Transmembrane helix</keyword>
<dbReference type="EMBL" id="UYRU01042123">
    <property type="protein sequence ID" value="VDK72911.1"/>
    <property type="molecule type" value="Genomic_DNA"/>
</dbReference>
<evidence type="ECO:0000313" key="12">
    <source>
        <dbReference type="EMBL" id="VDK72911.1"/>
    </source>
</evidence>
<organism evidence="12 13">
    <name type="scientific">Dibothriocephalus latus</name>
    <name type="common">Fish tapeworm</name>
    <name type="synonym">Diphyllobothrium latum</name>
    <dbReference type="NCBI Taxonomy" id="60516"/>
    <lineage>
        <taxon>Eukaryota</taxon>
        <taxon>Metazoa</taxon>
        <taxon>Spiralia</taxon>
        <taxon>Lophotrochozoa</taxon>
        <taxon>Platyhelminthes</taxon>
        <taxon>Cestoda</taxon>
        <taxon>Eucestoda</taxon>
        <taxon>Diphyllobothriidea</taxon>
        <taxon>Diphyllobothriidae</taxon>
        <taxon>Dibothriocephalus</taxon>
    </lineage>
</organism>
<keyword evidence="3" id="KW-0677">Repeat</keyword>
<evidence type="ECO:0000256" key="1">
    <source>
        <dbReference type="ARBA" id="ARBA00004167"/>
    </source>
</evidence>
<evidence type="ECO:0000256" key="2">
    <source>
        <dbReference type="ARBA" id="ARBA00022692"/>
    </source>
</evidence>
<evidence type="ECO:0000256" key="7">
    <source>
        <dbReference type="ARBA" id="ARBA00023180"/>
    </source>
</evidence>
<dbReference type="GO" id="GO:0005886">
    <property type="term" value="C:plasma membrane"/>
    <property type="evidence" value="ECO:0007669"/>
    <property type="project" value="InterPro"/>
</dbReference>
<dbReference type="PANTHER" id="PTHR24028:SF146">
    <property type="entry name" value="CADHERIN 96CB, ISOFORM D-RELATED"/>
    <property type="match status" value="1"/>
</dbReference>
<keyword evidence="2" id="KW-0812">Transmembrane</keyword>
<dbReference type="PRINTS" id="PR00205">
    <property type="entry name" value="CADHERIN"/>
</dbReference>
<feature type="signal peptide" evidence="10">
    <location>
        <begin position="1"/>
        <end position="37"/>
    </location>
</feature>
<sequence length="845" mass="93422">MSAEPPELGKTLRMPNGFDHWIFLVFWVCCLLHVTKGITSDGNMNGTLPQVELSVKENTPPGTIIGSIFNGLDYRGQSVKFYLQKNAFFKLDANGYVLVAGPLDRDDNPALCQEPGFPQLCIWSSLLFDNSGQYLPLRIIVDDVNDNAPFWPVDHIVLTVQENTAAEVLLELSSARDPDYGRNGIKKYKLETTAEDSYYFALKMTTAISKPKRRIRTKLQDVSSAEYYDEVGIPCLVVLHALDRETKPWHNLSLLAIDGSPPFHTGSLLIFIKVGDENDHSPSFQHKKYKAYLPETAPVGSVVTLQTSGQLPYQDDRQSDDDGTFGSKDSRGQTVEQFLATDKDEGINGRVHYTFARSTPSEIQKTFALDSASGKLRVMRPLSYDDGPTSWTFQIVASDCGRPPRSAVTEVTIELEDTNNHAPKIRVQSPSVYKRLNDTEVPLIEEESRSVLTIPENVNMTMKHLVTITVQDRDTGIGGEFSCVLRSPSGIISSIDASSSSEKAAVATSGMFHLKLKGKVPQVNIYNLFAVGTFDREKTPTVPLWIVCQDKGSPRLTSSQLIQIAILDENDNAPQFEFPFYKLTVREEIPNGSVVGVVRAMDPDAGENARISYTLSWPKGTKSKDMVFTVDQNGNVMSTAVLDREAVPYGYNFTIVGKDNGEPSLNATAQVHIDLLDVNDCVPVFAKENYTFLITEDWGTIFKVPRLVGVVSATDCDSSEYNRITYSILDKSNLFTIDQNGAVTSVALLDRETASRHNIQVIAIDGDPDPPLLSEHGEGSHGLTKSQRKDVVNTAIVTVQIYVEDLNDNAPTFVYPNSASNMVSVKRYSLWGLSGMQKHIGLTLE</sequence>
<evidence type="ECO:0000313" key="13">
    <source>
        <dbReference type="Proteomes" id="UP000281553"/>
    </source>
</evidence>
<dbReference type="PROSITE" id="PS50268">
    <property type="entry name" value="CADHERIN_2"/>
    <property type="match status" value="6"/>
</dbReference>
<proteinExistence type="predicted"/>
<dbReference type="SMART" id="SM00112">
    <property type="entry name" value="CA"/>
    <property type="match status" value="6"/>
</dbReference>
<keyword evidence="10" id="KW-0732">Signal</keyword>
<dbReference type="Gene3D" id="2.60.40.60">
    <property type="entry name" value="Cadherins"/>
    <property type="match status" value="6"/>
</dbReference>
<dbReference type="InterPro" id="IPR050174">
    <property type="entry name" value="Protocadherin/Cadherin-CA"/>
</dbReference>
<reference evidence="12 13" key="1">
    <citation type="submission" date="2018-11" db="EMBL/GenBank/DDBJ databases">
        <authorList>
            <consortium name="Pathogen Informatics"/>
        </authorList>
    </citation>
    <scope>NUCLEOTIDE SEQUENCE [LARGE SCALE GENOMIC DNA]</scope>
</reference>
<evidence type="ECO:0000256" key="5">
    <source>
        <dbReference type="ARBA" id="ARBA00022989"/>
    </source>
</evidence>
<accession>A0A3P6U7T9</accession>
<dbReference type="FunFam" id="2.60.40.60:FF:000020">
    <property type="entry name" value="Dachsous cadherin-related 1b"/>
    <property type="match status" value="1"/>
</dbReference>
<dbReference type="Proteomes" id="UP000281553">
    <property type="component" value="Unassembled WGS sequence"/>
</dbReference>
<protein>
    <recommendedName>
        <fullName evidence="11">Cadherin domain-containing protein</fullName>
    </recommendedName>
</protein>
<dbReference type="PANTHER" id="PTHR24028">
    <property type="entry name" value="CADHERIN-87A"/>
    <property type="match status" value="1"/>
</dbReference>
<dbReference type="GO" id="GO:0007156">
    <property type="term" value="P:homophilic cell adhesion via plasma membrane adhesion molecules"/>
    <property type="evidence" value="ECO:0007669"/>
    <property type="project" value="InterPro"/>
</dbReference>
<evidence type="ECO:0000256" key="3">
    <source>
        <dbReference type="ARBA" id="ARBA00022737"/>
    </source>
</evidence>
<feature type="domain" description="Cadherin" evidence="11">
    <location>
        <begin position="686"/>
        <end position="813"/>
    </location>
</feature>
<evidence type="ECO:0000256" key="9">
    <source>
        <dbReference type="SAM" id="MobiDB-lite"/>
    </source>
</evidence>
<feature type="domain" description="Cadherin" evidence="11">
    <location>
        <begin position="159"/>
        <end position="284"/>
    </location>
</feature>
<evidence type="ECO:0000256" key="6">
    <source>
        <dbReference type="ARBA" id="ARBA00023136"/>
    </source>
</evidence>
<dbReference type="CDD" id="cd11304">
    <property type="entry name" value="Cadherin_repeat"/>
    <property type="match status" value="6"/>
</dbReference>
<comment type="subcellular location">
    <subcellularLocation>
        <location evidence="1">Membrane</location>
        <topology evidence="1">Single-pass membrane protein</topology>
    </subcellularLocation>
</comment>
<dbReference type="InterPro" id="IPR015919">
    <property type="entry name" value="Cadherin-like_sf"/>
</dbReference>
<evidence type="ECO:0000259" key="11">
    <source>
        <dbReference type="PROSITE" id="PS50268"/>
    </source>
</evidence>
<gene>
    <name evidence="12" type="ORF">DILT_LOCUS2453</name>
</gene>
<evidence type="ECO:0000256" key="8">
    <source>
        <dbReference type="PROSITE-ProRule" id="PRU00043"/>
    </source>
</evidence>
<feature type="domain" description="Cadherin" evidence="11">
    <location>
        <begin position="446"/>
        <end position="576"/>
    </location>
</feature>
<dbReference type="GO" id="GO:0005509">
    <property type="term" value="F:calcium ion binding"/>
    <property type="evidence" value="ECO:0007669"/>
    <property type="project" value="UniProtKB-UniRule"/>
</dbReference>
<dbReference type="PROSITE" id="PS00232">
    <property type="entry name" value="CADHERIN_1"/>
    <property type="match status" value="4"/>
</dbReference>
<feature type="region of interest" description="Disordered" evidence="9">
    <location>
        <begin position="309"/>
        <end position="331"/>
    </location>
</feature>
<evidence type="ECO:0000256" key="4">
    <source>
        <dbReference type="ARBA" id="ARBA00022837"/>
    </source>
</evidence>
<keyword evidence="4 8" id="KW-0106">Calcium</keyword>
<evidence type="ECO:0000256" key="10">
    <source>
        <dbReference type="SAM" id="SignalP"/>
    </source>
</evidence>
<feature type="domain" description="Cadherin" evidence="11">
    <location>
        <begin position="285"/>
        <end position="425"/>
    </location>
</feature>